<sequence length="118" mass="13543">MKALAIFFLNVFQNILGLTIGGLARNKATRNSYRSLSNVDKVKYLEKRRQQQGYQKGWLYHRCREEGLMDAYKNYLGFILQVKLMLLNSASVSTKGNMWRIFGKVIGNTSIGFLTRNG</sequence>
<comment type="caution">
    <text evidence="1">The sequence shown here is derived from an EMBL/GenBank/DDBJ whole genome shotgun (WGS) entry which is preliminary data.</text>
</comment>
<proteinExistence type="predicted"/>
<dbReference type="Proteomes" id="UP000664044">
    <property type="component" value="Unassembled WGS sequence"/>
</dbReference>
<dbReference type="EMBL" id="JAFLNL010000018">
    <property type="protein sequence ID" value="MBO0356195.1"/>
    <property type="molecule type" value="Genomic_DNA"/>
</dbReference>
<evidence type="ECO:0000313" key="1">
    <source>
        <dbReference type="EMBL" id="MBO0356195.1"/>
    </source>
</evidence>
<evidence type="ECO:0000313" key="2">
    <source>
        <dbReference type="Proteomes" id="UP000664044"/>
    </source>
</evidence>
<accession>A0ABS3G9U8</accession>
<keyword evidence="2" id="KW-1185">Reference proteome</keyword>
<protein>
    <submittedName>
        <fullName evidence="1">Uncharacterized protein</fullName>
    </submittedName>
</protein>
<reference evidence="1 2" key="1">
    <citation type="submission" date="2021-03" db="EMBL/GenBank/DDBJ databases">
        <title>Muricauda lutimaris sp. nov. and Muricauda ruestringensis sp. nov, two marine members of the Flavobacteriaceae isolated from deep sea sediments of Western Pacific.</title>
        <authorList>
            <person name="Zhao S."/>
            <person name="Liu R."/>
        </authorList>
    </citation>
    <scope>NUCLEOTIDE SEQUENCE [LARGE SCALE GENOMIC DNA]</scope>
    <source>
        <strain evidence="1 2">BC31-1-A7</strain>
    </source>
</reference>
<name>A0ABS3G9U8_9FLAO</name>
<dbReference type="RefSeq" id="WP_207036864.1">
    <property type="nucleotide sequence ID" value="NZ_JAFLNL010000018.1"/>
</dbReference>
<organism evidence="1 2">
    <name type="scientific">Flagellimonas aurea</name>
    <dbReference type="NCBI Taxonomy" id="2915619"/>
    <lineage>
        <taxon>Bacteria</taxon>
        <taxon>Pseudomonadati</taxon>
        <taxon>Bacteroidota</taxon>
        <taxon>Flavobacteriia</taxon>
        <taxon>Flavobacteriales</taxon>
        <taxon>Flavobacteriaceae</taxon>
        <taxon>Flagellimonas</taxon>
    </lineage>
</organism>
<gene>
    <name evidence="1" type="ORF">J0656_19415</name>
</gene>